<sequence>MTRDVAQGSVLGPLLYILYVNDMMLPNAVMFADDTSLLVSAKKEDIAMETTVSISRLASYFNANRLHLNSKKTVLVGFQTTNCDKNSSHYVAIDGATIQQNVLNQVKSKQDLSKAFDCGLLLRKLERYGFPGTVNDWFRSYLLDRSQYVSVRVGDTCVESDVSQDLYGVPRGSALGYLLYL</sequence>
<evidence type="ECO:0000313" key="2">
    <source>
        <dbReference type="Proteomes" id="UP001056778"/>
    </source>
</evidence>
<dbReference type="EMBL" id="CM043018">
    <property type="protein sequence ID" value="KAI4462956.1"/>
    <property type="molecule type" value="Genomic_DNA"/>
</dbReference>
<proteinExistence type="predicted"/>
<keyword evidence="1" id="KW-0548">Nucleotidyltransferase</keyword>
<keyword evidence="1" id="KW-0695">RNA-directed DNA polymerase</keyword>
<name>A0ACB9T839_HOLOL</name>
<keyword evidence="1" id="KW-0808">Transferase</keyword>
<evidence type="ECO:0000313" key="1">
    <source>
        <dbReference type="EMBL" id="KAI4462956.1"/>
    </source>
</evidence>
<gene>
    <name evidence="1" type="ORF">MML48_4g00002709</name>
</gene>
<organism evidence="1 2">
    <name type="scientific">Holotrichia oblita</name>
    <name type="common">Chafer beetle</name>
    <dbReference type="NCBI Taxonomy" id="644536"/>
    <lineage>
        <taxon>Eukaryota</taxon>
        <taxon>Metazoa</taxon>
        <taxon>Ecdysozoa</taxon>
        <taxon>Arthropoda</taxon>
        <taxon>Hexapoda</taxon>
        <taxon>Insecta</taxon>
        <taxon>Pterygota</taxon>
        <taxon>Neoptera</taxon>
        <taxon>Endopterygota</taxon>
        <taxon>Coleoptera</taxon>
        <taxon>Polyphaga</taxon>
        <taxon>Scarabaeiformia</taxon>
        <taxon>Scarabaeidae</taxon>
        <taxon>Melolonthinae</taxon>
        <taxon>Holotrichia</taxon>
    </lineage>
</organism>
<protein>
    <submittedName>
        <fullName evidence="1">Reverse transcriptase (Rna-dependent dna polymerase)</fullName>
    </submittedName>
</protein>
<reference evidence="1" key="1">
    <citation type="submission" date="2022-04" db="EMBL/GenBank/DDBJ databases">
        <title>Chromosome-scale genome assembly of Holotrichia oblita Faldermann.</title>
        <authorList>
            <person name="Rongchong L."/>
        </authorList>
    </citation>
    <scope>NUCLEOTIDE SEQUENCE</scope>
    <source>
        <strain evidence="1">81SQS9</strain>
    </source>
</reference>
<accession>A0ACB9T839</accession>
<dbReference type="Proteomes" id="UP001056778">
    <property type="component" value="Chromosome 4"/>
</dbReference>
<keyword evidence="2" id="KW-1185">Reference proteome</keyword>
<comment type="caution">
    <text evidence="1">The sequence shown here is derived from an EMBL/GenBank/DDBJ whole genome shotgun (WGS) entry which is preliminary data.</text>
</comment>